<dbReference type="SUPFAM" id="SSF48452">
    <property type="entry name" value="TPR-like"/>
    <property type="match status" value="2"/>
</dbReference>
<name>A0A1I0DNG7_9BACT</name>
<keyword evidence="2" id="KW-1185">Reference proteome</keyword>
<dbReference type="Gene3D" id="1.25.40.10">
    <property type="entry name" value="Tetratricopeptide repeat domain"/>
    <property type="match status" value="1"/>
</dbReference>
<sequence length="501" mass="56224">MEFPAEVRRGFRGGALRACWLVALCSANLCESLCAPLREPATKLTTAQTRAYAEVLNMRPAAARALLGSGTDAGTLLVQDCLSITELLVSQDAARFGSTVASQDTRLEQLEQQTGPLAEYAAAEIRLHQAAAQVVFNQEVRGAWSLRRSYQAMQRVTERYPNYLPARKTLGMLQFFIGSLPEGYRWFLRLLGLPGSVDTGLANLRRAATQPNDFQLEARLVLALLEETYYKKPAAALALVENLHREQPENQLVTFLLVSQLKKQHRTDEALAAYRARPSGPAYLPLPYLHHLAADLLLYQGQYPASRRENELFLRQYRGRHYLKDAYFKLYLACWLGGDAPAAARYRARIGSEGRTVLEEDTYAQRFFDDPQPLDAILTRARLQIDGGYYRPALATLATFRPTAATPLRDQLEHLYRRARALHLLGQPDSARVLYAQTIARAGLVPYYYAPQSALQLGYLYQLAGQKSTAKAYFQKALSYPKHEYKNSTDTKAKLALAELK</sequence>
<dbReference type="AlphaFoldDB" id="A0A1I0DNG7"/>
<evidence type="ECO:0000313" key="2">
    <source>
        <dbReference type="Proteomes" id="UP000198697"/>
    </source>
</evidence>
<protein>
    <recommendedName>
        <fullName evidence="3">Tetratricopeptide repeat-containing protein</fullName>
    </recommendedName>
</protein>
<evidence type="ECO:0008006" key="3">
    <source>
        <dbReference type="Google" id="ProtNLM"/>
    </source>
</evidence>
<evidence type="ECO:0000313" key="1">
    <source>
        <dbReference type="EMBL" id="SET33247.1"/>
    </source>
</evidence>
<accession>A0A1I0DNG7</accession>
<proteinExistence type="predicted"/>
<dbReference type="STRING" id="82805.SAMN04487998_1457"/>
<reference evidence="2" key="1">
    <citation type="submission" date="2016-10" db="EMBL/GenBank/DDBJ databases">
        <authorList>
            <person name="Varghese N."/>
            <person name="Submissions S."/>
        </authorList>
    </citation>
    <scope>NUCLEOTIDE SEQUENCE [LARGE SCALE GENOMIC DNA]</scope>
    <source>
        <strain evidence="2">DSM 15310</strain>
    </source>
</reference>
<organism evidence="1 2">
    <name type="scientific">Hymenobacter actinosclerus</name>
    <dbReference type="NCBI Taxonomy" id="82805"/>
    <lineage>
        <taxon>Bacteria</taxon>
        <taxon>Pseudomonadati</taxon>
        <taxon>Bacteroidota</taxon>
        <taxon>Cytophagia</taxon>
        <taxon>Cytophagales</taxon>
        <taxon>Hymenobacteraceae</taxon>
        <taxon>Hymenobacter</taxon>
    </lineage>
</organism>
<dbReference type="EMBL" id="FOHS01000002">
    <property type="protein sequence ID" value="SET33247.1"/>
    <property type="molecule type" value="Genomic_DNA"/>
</dbReference>
<gene>
    <name evidence="1" type="ORF">SAMN04487998_1457</name>
</gene>
<dbReference type="InterPro" id="IPR011990">
    <property type="entry name" value="TPR-like_helical_dom_sf"/>
</dbReference>
<dbReference type="Proteomes" id="UP000198697">
    <property type="component" value="Unassembled WGS sequence"/>
</dbReference>